<dbReference type="EC" id="2.7.7.65" evidence="2"/>
<dbReference type="PROSITE" id="PS50887">
    <property type="entry name" value="GGDEF"/>
    <property type="match status" value="1"/>
</dbReference>
<feature type="domain" description="GGDEF" evidence="1">
    <location>
        <begin position="178"/>
        <end position="304"/>
    </location>
</feature>
<dbReference type="PANTHER" id="PTHR45138">
    <property type="entry name" value="REGULATORY COMPONENTS OF SENSORY TRANSDUCTION SYSTEM"/>
    <property type="match status" value="1"/>
</dbReference>
<dbReference type="SUPFAM" id="SSF55073">
    <property type="entry name" value="Nucleotide cyclase"/>
    <property type="match status" value="1"/>
</dbReference>
<dbReference type="PANTHER" id="PTHR45138:SF9">
    <property type="entry name" value="DIGUANYLATE CYCLASE DGCM-RELATED"/>
    <property type="match status" value="1"/>
</dbReference>
<protein>
    <submittedName>
        <fullName evidence="2">Diguanylate cyclase YdeH</fullName>
        <ecNumber evidence="2">2.7.7.65</ecNumber>
    </submittedName>
</protein>
<dbReference type="CDD" id="cd01949">
    <property type="entry name" value="GGDEF"/>
    <property type="match status" value="1"/>
</dbReference>
<dbReference type="Proteomes" id="UP000289841">
    <property type="component" value="Chromosome"/>
</dbReference>
<gene>
    <name evidence="2" type="primary">ydeH_2</name>
    <name evidence="2" type="ORF">NCTC10138_01651</name>
</gene>
<accession>A0A449BFN2</accession>
<sequence>MKNEYFLKAQERLKNEFGLNILDDLILDSKERVFLFSINVEDDIEFTVMLGNLEILGLENKNKIMLSELLNYFDFNNDYARVLGKKEAFKQLKDFFLENNKAHKIVFPILVNNKRYWINAYQRPVSKNSKINYCVFSEISKSMSNEEIAWYNSHIDPLTGLYNKYTFDYHYNIRYTNENLHVIYLDVDNLKKINDTYGHKIGDQVLIELASVLKKYETEYNHFYRIGGDEFLGLIFMDEIRIKELLQKILDEIMKKIFSDEEIKVTISIGVVRALQRKNLVDKADKLLYKAKNQGKNGYVYEIEGE</sequence>
<dbReference type="EMBL" id="LR215048">
    <property type="protein sequence ID" value="VEU81253.1"/>
    <property type="molecule type" value="Genomic_DNA"/>
</dbReference>
<dbReference type="RefSeq" id="WP_026391002.1">
    <property type="nucleotide sequence ID" value="NZ_LR215048.1"/>
</dbReference>
<reference evidence="2 3" key="1">
    <citation type="submission" date="2019-01" db="EMBL/GenBank/DDBJ databases">
        <authorList>
            <consortium name="Pathogen Informatics"/>
        </authorList>
    </citation>
    <scope>NUCLEOTIDE SEQUENCE [LARGE SCALE GENOMIC DNA]</scope>
    <source>
        <strain evidence="2 3">NCTC10138</strain>
    </source>
</reference>
<dbReference type="InterPro" id="IPR050469">
    <property type="entry name" value="Diguanylate_Cyclase"/>
</dbReference>
<dbReference type="NCBIfam" id="TIGR00254">
    <property type="entry name" value="GGDEF"/>
    <property type="match status" value="1"/>
</dbReference>
<dbReference type="Gene3D" id="3.30.70.270">
    <property type="match status" value="1"/>
</dbReference>
<evidence type="ECO:0000259" key="1">
    <source>
        <dbReference type="PROSITE" id="PS50887"/>
    </source>
</evidence>
<proteinExistence type="predicted"/>
<keyword evidence="2" id="KW-0548">Nucleotidyltransferase</keyword>
<dbReference type="Pfam" id="PF00990">
    <property type="entry name" value="GGDEF"/>
    <property type="match status" value="1"/>
</dbReference>
<keyword evidence="2" id="KW-0808">Transferase</keyword>
<dbReference type="InterPro" id="IPR000160">
    <property type="entry name" value="GGDEF_dom"/>
</dbReference>
<dbReference type="OrthoDB" id="384261at2"/>
<dbReference type="InterPro" id="IPR029787">
    <property type="entry name" value="Nucleotide_cyclase"/>
</dbReference>
<dbReference type="InterPro" id="IPR043128">
    <property type="entry name" value="Rev_trsase/Diguanyl_cyclase"/>
</dbReference>
<dbReference type="GO" id="GO:0052621">
    <property type="term" value="F:diguanylate cyclase activity"/>
    <property type="evidence" value="ECO:0007669"/>
    <property type="project" value="UniProtKB-EC"/>
</dbReference>
<dbReference type="SMART" id="SM00267">
    <property type="entry name" value="GGDEF"/>
    <property type="match status" value="1"/>
</dbReference>
<evidence type="ECO:0000313" key="2">
    <source>
        <dbReference type="EMBL" id="VEU81253.1"/>
    </source>
</evidence>
<name>A0A449BFN2_HAPAX</name>
<evidence type="ECO:0000313" key="3">
    <source>
        <dbReference type="Proteomes" id="UP000289841"/>
    </source>
</evidence>
<keyword evidence="3" id="KW-1185">Reference proteome</keyword>
<dbReference type="STRING" id="1278311.GCA_000428705_01598"/>
<dbReference type="AlphaFoldDB" id="A0A449BFN2"/>
<dbReference type="KEGG" id="aaxa:NCTC10138_01651"/>
<organism evidence="2 3">
    <name type="scientific">Haploplasma axanthum</name>
    <name type="common">Acholeplasma axanthum</name>
    <dbReference type="NCBI Taxonomy" id="29552"/>
    <lineage>
        <taxon>Bacteria</taxon>
        <taxon>Bacillati</taxon>
        <taxon>Mycoplasmatota</taxon>
        <taxon>Mollicutes</taxon>
        <taxon>Acholeplasmatales</taxon>
        <taxon>Acholeplasmataceae</taxon>
        <taxon>Haploplasma</taxon>
    </lineage>
</organism>